<evidence type="ECO:0000313" key="2">
    <source>
        <dbReference type="Proteomes" id="UP000215590"/>
    </source>
</evidence>
<sequence>MLISLAKEAEQKARPEKCETVFGKDARQSKRLPRIIARLKITQEGFP</sequence>
<reference evidence="1 2" key="1">
    <citation type="submission" date="2017-07" db="EMBL/GenBank/DDBJ databases">
        <title>Phylogenetic study on the rhizospheric bacterium Ochrobactrum sp. A44.</title>
        <authorList>
            <person name="Krzyzanowska D.M."/>
            <person name="Ossowicki A."/>
            <person name="Rajewska M."/>
            <person name="Maciag T."/>
            <person name="Kaczynski Z."/>
            <person name="Czerwicka M."/>
            <person name="Jafra S."/>
        </authorList>
    </citation>
    <scope>NUCLEOTIDE SEQUENCE [LARGE SCALE GENOMIC DNA]</scope>
    <source>
        <strain evidence="1 2">DSM 7216</strain>
    </source>
</reference>
<dbReference type="EMBL" id="NNRJ01000052">
    <property type="protein sequence ID" value="OYR13442.1"/>
    <property type="molecule type" value="Genomic_DNA"/>
</dbReference>
<evidence type="ECO:0000313" key="1">
    <source>
        <dbReference type="EMBL" id="OYR13442.1"/>
    </source>
</evidence>
<comment type="caution">
    <text evidence="1">The sequence shown here is derived from an EMBL/GenBank/DDBJ whole genome shotgun (WGS) entry which is preliminary data.</text>
</comment>
<keyword evidence="2" id="KW-1185">Reference proteome</keyword>
<protein>
    <submittedName>
        <fullName evidence="1">Uncharacterized protein</fullName>
    </submittedName>
</protein>
<accession>A0A256FEZ1</accession>
<dbReference type="AlphaFoldDB" id="A0A256FEZ1"/>
<name>A0A256FEZ1_9HYPH</name>
<proteinExistence type="predicted"/>
<organism evidence="1 2">
    <name type="scientific">Brucella thiophenivorans</name>
    <dbReference type="NCBI Taxonomy" id="571255"/>
    <lineage>
        <taxon>Bacteria</taxon>
        <taxon>Pseudomonadati</taxon>
        <taxon>Pseudomonadota</taxon>
        <taxon>Alphaproteobacteria</taxon>
        <taxon>Hyphomicrobiales</taxon>
        <taxon>Brucellaceae</taxon>
        <taxon>Brucella/Ochrobactrum group</taxon>
        <taxon>Brucella</taxon>
    </lineage>
</organism>
<dbReference type="Proteomes" id="UP000215590">
    <property type="component" value="Unassembled WGS sequence"/>
</dbReference>
<gene>
    <name evidence="1" type="ORF">CEV31_3404</name>
</gene>